<evidence type="ECO:0000313" key="1">
    <source>
        <dbReference type="EMBL" id="QBZ81479.1"/>
    </source>
</evidence>
<sequence>MLLLRGESRQQRQTKKRHAWPRVWSCRVSSAPNKHGLSCFQTISIIIIEGKTGIRFEKKRRKKRGPRRLAHCDLPNTVDASGRCGIDGVLFPRGTASLGGRHCTTRHKTCRSTSLCKRIGIGKKTRSTGVMATDTTTRRRHGTAAGRAAIDLVAGAYLEHKIEWIASRLDCRVDGGVATITLNGHTVHTGDADTLDRVRAELPARLAATVDVDDPMFVQCAYLSEDAKRITDFWKQPGRCAADWLSMSLCADDDVAHCALAIAALVGGPRWQAYVDTSTNVRAGAMLPWTPCLVAGARNTRRDLFLQDWDTLTIRDILDRVRQSHGPDGAVYAQRRRQPVVRHGGLCAVEVAPGQWDLSRGPSGKSTGMPPVDVDCMAQMLASARLATHHHTGVSLHIDGHMWACVEEAGKHINLALAQTSLDRDVARTRAILSAAALTDDPCKTDFVDMASAVHDAVAIDQGSRHMIAPDSTWLAGLREALHHQESLRMRLWIGDAWDAAIPSAIIECVNESFVADAQGVWRDAFGVAASWDDLVRAAQVKRRLGSSSITLMPHYGRDVNVRLTRDDPCAAPDFAHRLCCDALAGDLCAIDWLGVLALASPQWAMLDATICGILSWVQGGALTATPSSGNSAPWCEPLIDWILDMAPGDDASARFAADEDAFNRSALCAIDEAGRRVSDRCMCTGPGSDNIPACCDGMCIWRAHGRIATLPKVSGGPGIKVLYKATYRSAVTRSLTRTALSIDGRQILAADAFCPLLGERGRGVEALVRALHTCEPLRKGIIEPAQLALADRVLTARSAQ</sequence>
<gene>
    <name evidence="1" type="ORF">pclt_cds_892</name>
</gene>
<protein>
    <submittedName>
        <fullName evidence="1">Uncharacterized protein</fullName>
    </submittedName>
</protein>
<accession>A0A4D6EJZ4</accession>
<dbReference type="EMBL" id="MK174290">
    <property type="protein sequence ID" value="QBZ81479.1"/>
    <property type="molecule type" value="Genomic_DNA"/>
</dbReference>
<evidence type="ECO:0000313" key="2">
    <source>
        <dbReference type="Proteomes" id="UP001237152"/>
    </source>
</evidence>
<name>A0A4D6EJZ4_9VIRU</name>
<reference evidence="1" key="1">
    <citation type="journal article" date="2019" name="Front. Microbiol.">
        <title>Pandoravirus Celtis Illustrates the Microevolution Processes at Work in the Giant Pandoraviridae Genomes.</title>
        <authorList>
            <person name="Legendre M."/>
            <person name="Alempic J.M."/>
            <person name="Philippe N."/>
            <person name="Lartigue A."/>
            <person name="Jeudy S."/>
            <person name="Poirot O."/>
            <person name="Ta N.T."/>
            <person name="Nin S."/>
            <person name="Coute Y."/>
            <person name="Abergel C."/>
            <person name="Claverie J.M."/>
        </authorList>
    </citation>
    <scope>NUCLEOTIDE SEQUENCE</scope>
</reference>
<proteinExistence type="predicted"/>
<dbReference type="Proteomes" id="UP001237152">
    <property type="component" value="Segment"/>
</dbReference>
<organism evidence="1 2">
    <name type="scientific">Pandoravirus celtis</name>
    <dbReference type="NCBI Taxonomy" id="2568002"/>
    <lineage>
        <taxon>Viruses</taxon>
        <taxon>Pandoravirus</taxon>
    </lineage>
</organism>